<dbReference type="GO" id="GO:0030246">
    <property type="term" value="F:carbohydrate binding"/>
    <property type="evidence" value="ECO:0007669"/>
    <property type="project" value="InterPro"/>
</dbReference>
<dbReference type="PANTHER" id="PTHR35803">
    <property type="entry name" value="GLUCAN 1,4-ALPHA-GLUCOSIDASE SUSB-RELATED"/>
    <property type="match status" value="1"/>
</dbReference>
<evidence type="ECO:0000259" key="1">
    <source>
        <dbReference type="Pfam" id="PF14508"/>
    </source>
</evidence>
<proteinExistence type="predicted"/>
<dbReference type="InterPro" id="IPR014718">
    <property type="entry name" value="GH-type_carb-bd"/>
</dbReference>
<evidence type="ECO:0000313" key="2">
    <source>
        <dbReference type="EMBL" id="SVE60449.1"/>
    </source>
</evidence>
<sequence length="162" mass="18063">MHARLNLHHIPAAFMKLFFYSPVALMTLVVVLLPLPVQAESITLDSPGEQFSISLSTGDNGRPTYSVRWEDREIIAPSGLGFLLEGETDWSSGFGSVTAISRAESDSTWKPVWGERALIPDRYRSVTVLYRRQNPSAEMKIEARAYDEGVAFRYIIESGPAD</sequence>
<feature type="domain" description="Glycosyl-hydrolase 97 N-terminal" evidence="1">
    <location>
        <begin position="44"/>
        <end position="156"/>
    </location>
</feature>
<dbReference type="InterPro" id="IPR029486">
    <property type="entry name" value="GH97_N"/>
</dbReference>
<name>A0A383EUX1_9ZZZZ</name>
<reference evidence="2" key="1">
    <citation type="submission" date="2018-05" db="EMBL/GenBank/DDBJ databases">
        <authorList>
            <person name="Lanie J.A."/>
            <person name="Ng W.-L."/>
            <person name="Kazmierczak K.M."/>
            <person name="Andrzejewski T.M."/>
            <person name="Davidsen T.M."/>
            <person name="Wayne K.J."/>
            <person name="Tettelin H."/>
            <person name="Glass J.I."/>
            <person name="Rusch D."/>
            <person name="Podicherti R."/>
            <person name="Tsui H.-C.T."/>
            <person name="Winkler M.E."/>
        </authorList>
    </citation>
    <scope>NUCLEOTIDE SEQUENCE</scope>
</reference>
<gene>
    <name evidence="2" type="ORF">METZ01_LOCUS513303</name>
</gene>
<accession>A0A383EUX1</accession>
<dbReference type="Gene3D" id="2.70.98.10">
    <property type="match status" value="1"/>
</dbReference>
<dbReference type="EMBL" id="UINC01228926">
    <property type="protein sequence ID" value="SVE60449.1"/>
    <property type="molecule type" value="Genomic_DNA"/>
</dbReference>
<organism evidence="2">
    <name type="scientific">marine metagenome</name>
    <dbReference type="NCBI Taxonomy" id="408172"/>
    <lineage>
        <taxon>unclassified sequences</taxon>
        <taxon>metagenomes</taxon>
        <taxon>ecological metagenomes</taxon>
    </lineage>
</organism>
<dbReference type="AlphaFoldDB" id="A0A383EUX1"/>
<protein>
    <recommendedName>
        <fullName evidence="1">Glycosyl-hydrolase 97 N-terminal domain-containing protein</fullName>
    </recommendedName>
</protein>
<dbReference type="InterPro" id="IPR052720">
    <property type="entry name" value="Glycosyl_hydrolase_97"/>
</dbReference>
<dbReference type="Pfam" id="PF14508">
    <property type="entry name" value="GH97_N"/>
    <property type="match status" value="1"/>
</dbReference>
<feature type="non-terminal residue" evidence="2">
    <location>
        <position position="162"/>
    </location>
</feature>